<evidence type="ECO:0000313" key="4">
    <source>
        <dbReference type="EMBL" id="MBE6832502.1"/>
    </source>
</evidence>
<reference evidence="4" key="1">
    <citation type="submission" date="2019-04" db="EMBL/GenBank/DDBJ databases">
        <title>Evolution of Biomass-Degrading Anaerobic Consortia Revealed by Metagenomics.</title>
        <authorList>
            <person name="Peng X."/>
        </authorList>
    </citation>
    <scope>NUCLEOTIDE SEQUENCE</scope>
    <source>
        <strain evidence="4">SIG551</strain>
    </source>
</reference>
<organism evidence="4 5">
    <name type="scientific">Faecalispora sporosphaeroides</name>
    <dbReference type="NCBI Taxonomy" id="1549"/>
    <lineage>
        <taxon>Bacteria</taxon>
        <taxon>Bacillati</taxon>
        <taxon>Bacillota</taxon>
        <taxon>Clostridia</taxon>
        <taxon>Eubacteriales</taxon>
        <taxon>Oscillospiraceae</taxon>
        <taxon>Faecalispora</taxon>
    </lineage>
</organism>
<dbReference type="Pfam" id="PF02638">
    <property type="entry name" value="GHL10"/>
    <property type="match status" value="1"/>
</dbReference>
<dbReference type="RefSeq" id="WP_326839924.1">
    <property type="nucleotide sequence ID" value="NZ_SVNY01000001.1"/>
</dbReference>
<protein>
    <recommendedName>
        <fullName evidence="3">Glycosyl hydrolase-like 10 domain-containing protein</fullName>
    </recommendedName>
</protein>
<keyword evidence="1 2" id="KW-0732">Signal</keyword>
<dbReference type="EMBL" id="SVNY01000001">
    <property type="protein sequence ID" value="MBE6832502.1"/>
    <property type="molecule type" value="Genomic_DNA"/>
</dbReference>
<dbReference type="Gene3D" id="3.20.20.80">
    <property type="entry name" value="Glycosidases"/>
    <property type="match status" value="1"/>
</dbReference>
<dbReference type="InterPro" id="IPR052177">
    <property type="entry name" value="Divisome_Glycosyl_Hydrolase"/>
</dbReference>
<evidence type="ECO:0000256" key="1">
    <source>
        <dbReference type="ARBA" id="ARBA00022729"/>
    </source>
</evidence>
<dbReference type="InterPro" id="IPR017853">
    <property type="entry name" value="GH"/>
</dbReference>
<evidence type="ECO:0000256" key="2">
    <source>
        <dbReference type="SAM" id="SignalP"/>
    </source>
</evidence>
<feature type="chain" id="PRO_5039436820" description="Glycosyl hydrolase-like 10 domain-containing protein" evidence="2">
    <location>
        <begin position="28"/>
        <end position="494"/>
    </location>
</feature>
<sequence>MKKRSVWGRCLAVLMTAVTLVLPGVQAGAKQSTGTRTLMMDTRSYQMAPGNLYDIKVSVNGANVSSSDAVVYSSRDSVARVSRIAGTDKYRVTALREGTTYVTSEVYGVHASVRITVKKGVQKRGEANRSVTVIGTATSQSEMRAVWIPYMSLDMSGQPDRSEAAFRRKFDTLVSQAKNSGMNTLIVHVRPFGDSLYPSAYYPWSHLLTGTQGTSPGYDPLAYMVQATHQAGLKFHAWVNPLRVSLKGLPKSFSSDNPAVIWKNDASKQNWTMEWNGEWYYNPGITEVRDRIVSGVREIVQNYDVDGVQFDDYFYPTTASAIDSVSYLASGTSLSVADWRRQNINALVSEVYAAVKQTKPAVLFGISPQANLQNNRNMGADVATWGSQAGYVDYLCPQLYVNSRNAVMPFDATAVTWRKLVTNPGVKLYFGLALYKADSNADGGTWITPGSVMAYQIQKSRSLGANGFMLYSAAFLENRQTGSEMAQVKKLLHM</sequence>
<dbReference type="InterPro" id="IPR003790">
    <property type="entry name" value="GHL10"/>
</dbReference>
<proteinExistence type="predicted"/>
<comment type="caution">
    <text evidence="4">The sequence shown here is derived from an EMBL/GenBank/DDBJ whole genome shotgun (WGS) entry which is preliminary data.</text>
</comment>
<dbReference type="Gene3D" id="2.60.40.1080">
    <property type="match status" value="1"/>
</dbReference>
<dbReference type="PANTHER" id="PTHR43405:SF1">
    <property type="entry name" value="GLYCOSYL HYDROLASE DIGH"/>
    <property type="match status" value="1"/>
</dbReference>
<dbReference type="Proteomes" id="UP000754750">
    <property type="component" value="Unassembled WGS sequence"/>
</dbReference>
<name>A0A928Q479_9FIRM</name>
<dbReference type="PANTHER" id="PTHR43405">
    <property type="entry name" value="GLYCOSYL HYDROLASE DIGH"/>
    <property type="match status" value="1"/>
</dbReference>
<dbReference type="AlphaFoldDB" id="A0A928Q479"/>
<evidence type="ECO:0000313" key="5">
    <source>
        <dbReference type="Proteomes" id="UP000754750"/>
    </source>
</evidence>
<evidence type="ECO:0000259" key="3">
    <source>
        <dbReference type="Pfam" id="PF02638"/>
    </source>
</evidence>
<feature type="signal peptide" evidence="2">
    <location>
        <begin position="1"/>
        <end position="27"/>
    </location>
</feature>
<feature type="domain" description="Glycosyl hydrolase-like 10" evidence="3">
    <location>
        <begin position="142"/>
        <end position="439"/>
    </location>
</feature>
<dbReference type="SUPFAM" id="SSF51445">
    <property type="entry name" value="(Trans)glycosidases"/>
    <property type="match status" value="1"/>
</dbReference>
<gene>
    <name evidence="4" type="ORF">E7512_02790</name>
</gene>
<accession>A0A928Q479</accession>